<reference evidence="1 2" key="1">
    <citation type="journal article" date="2015" name="Genome Biol. Evol.">
        <title>Phylogenomic analyses indicate that early fungi evolved digesting cell walls of algal ancestors of land plants.</title>
        <authorList>
            <person name="Chang Y."/>
            <person name="Wang S."/>
            <person name="Sekimoto S."/>
            <person name="Aerts A.L."/>
            <person name="Choi C."/>
            <person name="Clum A."/>
            <person name="LaButti K.M."/>
            <person name="Lindquist E.A."/>
            <person name="Yee Ngan C."/>
            <person name="Ohm R.A."/>
            <person name="Salamov A.A."/>
            <person name="Grigoriev I.V."/>
            <person name="Spatafora J.W."/>
            <person name="Berbee M.L."/>
        </authorList>
    </citation>
    <scope>NUCLEOTIDE SEQUENCE [LARGE SCALE GENOMIC DNA]</scope>
    <source>
        <strain evidence="1 2">JEL478</strain>
    </source>
</reference>
<sequence length="162" mass="18942">MKEPFPPMCGIRTFHIMVRIPDFQPEHLSDIDIEVATREVMELLPNLQRLTIKVRDKDYGGGSIKLLGTFFECAMRFAPPTCVIDIDEIELAVLPDYYEHIGLDDFNTRIYDRVLEVSKTDAWPENMRGWDGRDAVRLSNHHPRRMEFISLSDYDYVSINNY</sequence>
<dbReference type="EMBL" id="KQ965771">
    <property type="protein sequence ID" value="KXS14146.1"/>
    <property type="molecule type" value="Genomic_DNA"/>
</dbReference>
<protein>
    <submittedName>
        <fullName evidence="1">Uncharacterized protein</fullName>
    </submittedName>
</protein>
<evidence type="ECO:0000313" key="2">
    <source>
        <dbReference type="Proteomes" id="UP000070544"/>
    </source>
</evidence>
<name>A0A139ABG8_GONPJ</name>
<dbReference type="AlphaFoldDB" id="A0A139ABG8"/>
<accession>A0A139ABG8</accession>
<keyword evidence="2" id="KW-1185">Reference proteome</keyword>
<dbReference type="Proteomes" id="UP000070544">
    <property type="component" value="Unassembled WGS sequence"/>
</dbReference>
<proteinExistence type="predicted"/>
<evidence type="ECO:0000313" key="1">
    <source>
        <dbReference type="EMBL" id="KXS14146.1"/>
    </source>
</evidence>
<gene>
    <name evidence="1" type="ORF">M427DRAFT_57912</name>
</gene>
<organism evidence="1 2">
    <name type="scientific">Gonapodya prolifera (strain JEL478)</name>
    <name type="common">Monoblepharis prolifera</name>
    <dbReference type="NCBI Taxonomy" id="1344416"/>
    <lineage>
        <taxon>Eukaryota</taxon>
        <taxon>Fungi</taxon>
        <taxon>Fungi incertae sedis</taxon>
        <taxon>Chytridiomycota</taxon>
        <taxon>Chytridiomycota incertae sedis</taxon>
        <taxon>Monoblepharidomycetes</taxon>
        <taxon>Monoblepharidales</taxon>
        <taxon>Gonapodyaceae</taxon>
        <taxon>Gonapodya</taxon>
    </lineage>
</organism>